<dbReference type="AlphaFoldDB" id="A0A833QZ00"/>
<feature type="region of interest" description="Disordered" evidence="1">
    <location>
        <begin position="69"/>
        <end position="95"/>
    </location>
</feature>
<accession>A0A833QZ00</accession>
<comment type="caution">
    <text evidence="2">The sequence shown here is derived from an EMBL/GenBank/DDBJ whole genome shotgun (WGS) entry which is preliminary data.</text>
</comment>
<name>A0A833QZ00_9POAL</name>
<reference evidence="2" key="1">
    <citation type="submission" date="2020-01" db="EMBL/GenBank/DDBJ databases">
        <title>Genome sequence of Kobresia littledalei, the first chromosome-level genome in the family Cyperaceae.</title>
        <authorList>
            <person name="Qu G."/>
        </authorList>
    </citation>
    <scope>NUCLEOTIDE SEQUENCE</scope>
    <source>
        <strain evidence="2">C.B.Clarke</strain>
        <tissue evidence="2">Leaf</tissue>
    </source>
</reference>
<organism evidence="2 3">
    <name type="scientific">Carex littledalei</name>
    <dbReference type="NCBI Taxonomy" id="544730"/>
    <lineage>
        <taxon>Eukaryota</taxon>
        <taxon>Viridiplantae</taxon>
        <taxon>Streptophyta</taxon>
        <taxon>Embryophyta</taxon>
        <taxon>Tracheophyta</taxon>
        <taxon>Spermatophyta</taxon>
        <taxon>Magnoliopsida</taxon>
        <taxon>Liliopsida</taxon>
        <taxon>Poales</taxon>
        <taxon>Cyperaceae</taxon>
        <taxon>Cyperoideae</taxon>
        <taxon>Cariceae</taxon>
        <taxon>Carex</taxon>
        <taxon>Carex subgen. Euthyceras</taxon>
    </lineage>
</organism>
<evidence type="ECO:0000256" key="1">
    <source>
        <dbReference type="SAM" id="MobiDB-lite"/>
    </source>
</evidence>
<proteinExistence type="predicted"/>
<sequence>MEMLPTLAWTLMRCSSNLHLSSFLLSISPQEQGKEGFLEEALFRAQVQILEKEIELIKKNPDMNLTKSAKKIRQKGYKDNHKKKKLELIDASNHA</sequence>
<protein>
    <submittedName>
        <fullName evidence="2">Uncharacterized protein</fullName>
    </submittedName>
</protein>
<dbReference type="Proteomes" id="UP000623129">
    <property type="component" value="Unassembled WGS sequence"/>
</dbReference>
<evidence type="ECO:0000313" key="3">
    <source>
        <dbReference type="Proteomes" id="UP000623129"/>
    </source>
</evidence>
<dbReference type="EMBL" id="SWLB01000015">
    <property type="protein sequence ID" value="KAF3329192.1"/>
    <property type="molecule type" value="Genomic_DNA"/>
</dbReference>
<gene>
    <name evidence="2" type="ORF">FCM35_KLT06270</name>
</gene>
<evidence type="ECO:0000313" key="2">
    <source>
        <dbReference type="EMBL" id="KAF3329192.1"/>
    </source>
</evidence>
<keyword evidence="3" id="KW-1185">Reference proteome</keyword>
<feature type="compositionally biased region" description="Basic residues" evidence="1">
    <location>
        <begin position="69"/>
        <end position="85"/>
    </location>
</feature>